<evidence type="ECO:0000313" key="1">
    <source>
        <dbReference type="EMBL" id="MCQ4638675.1"/>
    </source>
</evidence>
<dbReference type="RefSeq" id="WP_256133867.1">
    <property type="nucleotide sequence ID" value="NZ_JANFXK010000101.1"/>
</dbReference>
<dbReference type="Proteomes" id="UP001524502">
    <property type="component" value="Unassembled WGS sequence"/>
</dbReference>
<sequence length="92" mass="10068">SRKLLSYTISEPARVLSTQIINIGAGFGGMLNLFQRLQPHIPGFRAVLAPLSLPDTLQPHNFPQQIAQIAADVVEKNQIPLFYISPAGFLLS</sequence>
<evidence type="ECO:0000313" key="2">
    <source>
        <dbReference type="Proteomes" id="UP001524502"/>
    </source>
</evidence>
<dbReference type="EMBL" id="JANFXK010000101">
    <property type="protein sequence ID" value="MCQ4638675.1"/>
    <property type="molecule type" value="Genomic_DNA"/>
</dbReference>
<organism evidence="1 2">
    <name type="scientific">Anaerovorax odorimutans</name>
    <dbReference type="NCBI Taxonomy" id="109327"/>
    <lineage>
        <taxon>Bacteria</taxon>
        <taxon>Bacillati</taxon>
        <taxon>Bacillota</taxon>
        <taxon>Clostridia</taxon>
        <taxon>Peptostreptococcales</taxon>
        <taxon>Anaerovoracaceae</taxon>
        <taxon>Anaerovorax</taxon>
    </lineage>
</organism>
<name>A0ABT1RTY9_9FIRM</name>
<keyword evidence="2" id="KW-1185">Reference proteome</keyword>
<reference evidence="1 2" key="1">
    <citation type="submission" date="2022-06" db="EMBL/GenBank/DDBJ databases">
        <title>Isolation of gut microbiota from human fecal samples.</title>
        <authorList>
            <person name="Pamer E.G."/>
            <person name="Barat B."/>
            <person name="Waligurski E."/>
            <person name="Medina S."/>
            <person name="Paddock L."/>
            <person name="Mostad J."/>
        </authorList>
    </citation>
    <scope>NUCLEOTIDE SEQUENCE [LARGE SCALE GENOMIC DNA]</scope>
    <source>
        <strain evidence="1 2">SL.3.17</strain>
    </source>
</reference>
<feature type="non-terminal residue" evidence="1">
    <location>
        <position position="1"/>
    </location>
</feature>
<proteinExistence type="predicted"/>
<gene>
    <name evidence="1" type="ORF">NE619_18270</name>
</gene>
<accession>A0ABT1RTY9</accession>
<protein>
    <submittedName>
        <fullName evidence="1">Uncharacterized protein</fullName>
    </submittedName>
</protein>
<comment type="caution">
    <text evidence="1">The sequence shown here is derived from an EMBL/GenBank/DDBJ whole genome shotgun (WGS) entry which is preliminary data.</text>
</comment>